<feature type="binding site" evidence="12 15">
    <location>
        <position position="130"/>
    </location>
    <ligand>
        <name>NAD(+)</name>
        <dbReference type="ChEBI" id="CHEBI:57540"/>
    </ligand>
</feature>
<feature type="binding site" evidence="12 17">
    <location>
        <position position="364"/>
    </location>
    <ligand>
        <name>Zn(2+)</name>
        <dbReference type="ChEBI" id="CHEBI:29105"/>
    </ligand>
</feature>
<evidence type="ECO:0000256" key="6">
    <source>
        <dbReference type="ARBA" id="ARBA00022723"/>
    </source>
</evidence>
<feature type="binding site" evidence="12 16">
    <location>
        <position position="241"/>
    </location>
    <ligand>
        <name>substrate</name>
    </ligand>
</feature>
<dbReference type="SUPFAM" id="SSF53720">
    <property type="entry name" value="ALDH-like"/>
    <property type="match status" value="1"/>
</dbReference>
<comment type="similarity">
    <text evidence="3 12 13 18">Belongs to the histidinol dehydrogenase family.</text>
</comment>
<accession>A0A2P1PPZ7</accession>
<keyword evidence="9 12" id="KW-0520">NAD</keyword>
<evidence type="ECO:0000313" key="19">
    <source>
        <dbReference type="EMBL" id="AVP96916.1"/>
    </source>
</evidence>
<dbReference type="Gene3D" id="3.40.50.1980">
    <property type="entry name" value="Nitrogenase molybdenum iron protein domain"/>
    <property type="match status" value="2"/>
</dbReference>
<comment type="cofactor">
    <cofactor evidence="12 17">
        <name>Zn(2+)</name>
        <dbReference type="ChEBI" id="CHEBI:29105"/>
    </cofactor>
    <text evidence="12 17">Binds 1 zinc ion per subunit.</text>
</comment>
<organism evidence="19 20">
    <name type="scientific">Ahniella affigens</name>
    <dbReference type="NCBI Taxonomy" id="2021234"/>
    <lineage>
        <taxon>Bacteria</taxon>
        <taxon>Pseudomonadati</taxon>
        <taxon>Pseudomonadota</taxon>
        <taxon>Gammaproteobacteria</taxon>
        <taxon>Lysobacterales</taxon>
        <taxon>Rhodanobacteraceae</taxon>
        <taxon>Ahniella</taxon>
    </lineage>
</organism>
<keyword evidence="6 12" id="KW-0479">Metal-binding</keyword>
<dbReference type="GO" id="GO:0004399">
    <property type="term" value="F:histidinol dehydrogenase activity"/>
    <property type="evidence" value="ECO:0007669"/>
    <property type="project" value="UniProtKB-UniRule"/>
</dbReference>
<dbReference type="InterPro" id="IPR022695">
    <property type="entry name" value="Histidinol_DH_monofunct"/>
</dbReference>
<feature type="binding site" evidence="12 16">
    <location>
        <position position="418"/>
    </location>
    <ligand>
        <name>substrate</name>
    </ligand>
</feature>
<comment type="catalytic activity">
    <reaction evidence="11 12">
        <text>L-histidinol + 2 NAD(+) + H2O = L-histidine + 2 NADH + 3 H(+)</text>
        <dbReference type="Rhea" id="RHEA:20641"/>
        <dbReference type="ChEBI" id="CHEBI:15377"/>
        <dbReference type="ChEBI" id="CHEBI:15378"/>
        <dbReference type="ChEBI" id="CHEBI:57540"/>
        <dbReference type="ChEBI" id="CHEBI:57595"/>
        <dbReference type="ChEBI" id="CHEBI:57699"/>
        <dbReference type="ChEBI" id="CHEBI:57945"/>
        <dbReference type="EC" id="1.1.1.23"/>
    </reaction>
</comment>
<keyword evidence="5 12" id="KW-0028">Amino-acid biosynthesis</keyword>
<evidence type="ECO:0000256" key="4">
    <source>
        <dbReference type="ARBA" id="ARBA00012965"/>
    </source>
</evidence>
<dbReference type="PROSITE" id="PS00611">
    <property type="entry name" value="HISOL_DEHYDROGENASE"/>
    <property type="match status" value="1"/>
</dbReference>
<feature type="binding site" evidence="12 16">
    <location>
        <position position="331"/>
    </location>
    <ligand>
        <name>substrate</name>
    </ligand>
</feature>
<comment type="pathway">
    <text evidence="2 12">Amino-acid biosynthesis; L-histidine biosynthesis; L-histidine from 5-phospho-alpha-D-ribose 1-diphosphate: step 9/9.</text>
</comment>
<dbReference type="Pfam" id="PF00815">
    <property type="entry name" value="Histidinol_dh"/>
    <property type="match status" value="1"/>
</dbReference>
<name>A0A2P1PPZ7_9GAMM</name>
<dbReference type="GO" id="GO:0005829">
    <property type="term" value="C:cytosol"/>
    <property type="evidence" value="ECO:0007669"/>
    <property type="project" value="TreeGrafter"/>
</dbReference>
<keyword evidence="8 12" id="KW-0560">Oxidoreductase</keyword>
<feature type="binding site" evidence="12 17">
    <location>
        <position position="263"/>
    </location>
    <ligand>
        <name>Zn(2+)</name>
        <dbReference type="ChEBI" id="CHEBI:29105"/>
    </ligand>
</feature>
<dbReference type="Gene3D" id="1.20.5.1300">
    <property type="match status" value="1"/>
</dbReference>
<dbReference type="PIRSF" id="PIRSF000099">
    <property type="entry name" value="Histidinol_dh"/>
    <property type="match status" value="1"/>
</dbReference>
<dbReference type="FunFam" id="3.40.50.1980:FF:000001">
    <property type="entry name" value="Histidinol dehydrogenase"/>
    <property type="match status" value="1"/>
</dbReference>
<dbReference type="EC" id="1.1.1.23" evidence="4 12"/>
<evidence type="ECO:0000313" key="20">
    <source>
        <dbReference type="Proteomes" id="UP000241074"/>
    </source>
</evidence>
<evidence type="ECO:0000256" key="18">
    <source>
        <dbReference type="RuleBase" id="RU004175"/>
    </source>
</evidence>
<evidence type="ECO:0000256" key="12">
    <source>
        <dbReference type="HAMAP-Rule" id="MF_01024"/>
    </source>
</evidence>
<evidence type="ECO:0000256" key="1">
    <source>
        <dbReference type="ARBA" id="ARBA00003850"/>
    </source>
</evidence>
<evidence type="ECO:0000256" key="3">
    <source>
        <dbReference type="ARBA" id="ARBA00010178"/>
    </source>
</evidence>
<evidence type="ECO:0000256" key="11">
    <source>
        <dbReference type="ARBA" id="ARBA00049489"/>
    </source>
</evidence>
<dbReference type="GO" id="GO:0008270">
    <property type="term" value="F:zinc ion binding"/>
    <property type="evidence" value="ECO:0007669"/>
    <property type="project" value="UniProtKB-UniRule"/>
</dbReference>
<evidence type="ECO:0000256" key="5">
    <source>
        <dbReference type="ARBA" id="ARBA00022605"/>
    </source>
</evidence>
<evidence type="ECO:0000256" key="15">
    <source>
        <dbReference type="PIRSR" id="PIRSR000099-2"/>
    </source>
</evidence>
<feature type="binding site" evidence="12 16">
    <location>
        <position position="266"/>
    </location>
    <ligand>
        <name>substrate</name>
    </ligand>
</feature>
<feature type="binding site" evidence="12 17">
    <location>
        <position position="266"/>
    </location>
    <ligand>
        <name>Zn(2+)</name>
        <dbReference type="ChEBI" id="CHEBI:29105"/>
    </ligand>
</feature>
<comment type="function">
    <text evidence="1 12">Catalyzes the sequential NAD-dependent oxidations of L-histidinol to L-histidinaldehyde and then to L-histidine.</text>
</comment>
<dbReference type="InterPro" id="IPR016161">
    <property type="entry name" value="Ald_DH/histidinol_DH"/>
</dbReference>
<feature type="binding site" evidence="12 16">
    <location>
        <position position="423"/>
    </location>
    <ligand>
        <name>substrate</name>
    </ligand>
</feature>
<evidence type="ECO:0000256" key="14">
    <source>
        <dbReference type="PIRSR" id="PIRSR000099-1"/>
    </source>
</evidence>
<dbReference type="KEGG" id="xba:C7S18_06740"/>
<evidence type="ECO:0000256" key="10">
    <source>
        <dbReference type="ARBA" id="ARBA00023102"/>
    </source>
</evidence>
<sequence length="434" mass="45899">MSTLPIREWASLDEDARDLLLSRPQPRDRAARRAEVVRLIDQVRIDGDHTLRLLTRRFDGVELQRLTVTDAEFDEAVAAIPDDLAAAIREAIGRVRQFHAETAPKPQVVQTAPGVRCERVYRGLDTVGLYVPAGSAPLPSTAIMLGVPAALAGVGRVVLCSPPNKAGRVDPTVLFVARELGIHLVCKLGGVQAIAAMAYGTESVPKCAKIFGPGNSYVTEAKMVVAADLEGAAIDMPAGPSEVLVVADRGANPAFVAADLLSQAEHGPDSQVMLLSPCPDLLKAVCVEVDKQVATLSRSDVATQALQNSRAVLVDSLAEAVALSNRYAPEHLILAVRDPQALMPLVRHAGSVFLGDYAPESVGDYCSGTNHVLPTAGMARAYSGVSVLSFQTAITVQQLTREGLAAIGPCAIRLAEAEGLQAHANAVRVRMEAL</sequence>
<dbReference type="AlphaFoldDB" id="A0A2P1PPZ7"/>
<protein>
    <recommendedName>
        <fullName evidence="4 12">Histidinol dehydrogenase</fullName>
        <shortName evidence="12">HDH</shortName>
        <ecNumber evidence="4 12">1.1.1.23</ecNumber>
    </recommendedName>
</protein>
<evidence type="ECO:0000256" key="7">
    <source>
        <dbReference type="ARBA" id="ARBA00022833"/>
    </source>
</evidence>
<dbReference type="UniPathway" id="UPA00031">
    <property type="reaction ID" value="UER00014"/>
</dbReference>
<dbReference type="PANTHER" id="PTHR21256">
    <property type="entry name" value="HISTIDINOL DEHYDROGENASE HDH"/>
    <property type="match status" value="1"/>
</dbReference>
<dbReference type="FunFam" id="1.20.5.1300:FF:000002">
    <property type="entry name" value="Histidinol dehydrogenase, chloroplastic"/>
    <property type="match status" value="1"/>
</dbReference>
<dbReference type="PANTHER" id="PTHR21256:SF2">
    <property type="entry name" value="HISTIDINE BIOSYNTHESIS TRIFUNCTIONAL PROTEIN"/>
    <property type="match status" value="1"/>
</dbReference>
<keyword evidence="7 12" id="KW-0862">Zinc</keyword>
<evidence type="ECO:0000256" key="16">
    <source>
        <dbReference type="PIRSR" id="PIRSR000099-3"/>
    </source>
</evidence>
<feature type="binding site" evidence="12 15">
    <location>
        <position position="215"/>
    </location>
    <ligand>
        <name>NAD(+)</name>
        <dbReference type="ChEBI" id="CHEBI:57540"/>
    </ligand>
</feature>
<keyword evidence="20" id="KW-1185">Reference proteome</keyword>
<reference evidence="19 20" key="2">
    <citation type="submission" date="2018-03" db="EMBL/GenBank/DDBJ databases">
        <authorList>
            <person name="Keele B.F."/>
        </authorList>
    </citation>
    <scope>NUCLEOTIDE SEQUENCE [LARGE SCALE GENOMIC DNA]</scope>
    <source>
        <strain evidence="19 20">D13</strain>
    </source>
</reference>
<dbReference type="GO" id="GO:0000105">
    <property type="term" value="P:L-histidine biosynthetic process"/>
    <property type="evidence" value="ECO:0007669"/>
    <property type="project" value="UniProtKB-UniRule"/>
</dbReference>
<dbReference type="GO" id="GO:0051287">
    <property type="term" value="F:NAD binding"/>
    <property type="evidence" value="ECO:0007669"/>
    <property type="project" value="InterPro"/>
</dbReference>
<evidence type="ECO:0000256" key="17">
    <source>
        <dbReference type="PIRSR" id="PIRSR000099-4"/>
    </source>
</evidence>
<feature type="binding site" evidence="12 15">
    <location>
        <position position="192"/>
    </location>
    <ligand>
        <name>NAD(+)</name>
        <dbReference type="ChEBI" id="CHEBI:57540"/>
    </ligand>
</feature>
<evidence type="ECO:0000256" key="8">
    <source>
        <dbReference type="ARBA" id="ARBA00023002"/>
    </source>
</evidence>
<feature type="binding site" evidence="12 16">
    <location>
        <position position="364"/>
    </location>
    <ligand>
        <name>substrate</name>
    </ligand>
</feature>
<dbReference type="InterPro" id="IPR012131">
    <property type="entry name" value="Hstdl_DH"/>
</dbReference>
<dbReference type="OrthoDB" id="9805269at2"/>
<dbReference type="EMBL" id="CP027860">
    <property type="protein sequence ID" value="AVP96916.1"/>
    <property type="molecule type" value="Genomic_DNA"/>
</dbReference>
<feature type="binding site" evidence="12 17">
    <location>
        <position position="423"/>
    </location>
    <ligand>
        <name>Zn(2+)</name>
        <dbReference type="ChEBI" id="CHEBI:29105"/>
    </ligand>
</feature>
<evidence type="ECO:0000256" key="9">
    <source>
        <dbReference type="ARBA" id="ARBA00023027"/>
    </source>
</evidence>
<evidence type="ECO:0000256" key="2">
    <source>
        <dbReference type="ARBA" id="ARBA00004940"/>
    </source>
</evidence>
<evidence type="ECO:0000256" key="13">
    <source>
        <dbReference type="PIRNR" id="PIRNR000099"/>
    </source>
</evidence>
<dbReference type="NCBIfam" id="TIGR00069">
    <property type="entry name" value="hisD"/>
    <property type="match status" value="1"/>
</dbReference>
<proteinExistence type="inferred from homology"/>
<reference evidence="19 20" key="1">
    <citation type="submission" date="2018-03" db="EMBL/GenBank/DDBJ databases">
        <title>Ahniella affigens gen. nov., sp. nov., a gammaproteobacterium isolated from sandy soil near a stream.</title>
        <authorList>
            <person name="Ko Y."/>
            <person name="Kim J.-H."/>
        </authorList>
    </citation>
    <scope>NUCLEOTIDE SEQUENCE [LARGE SCALE GENOMIC DNA]</scope>
    <source>
        <strain evidence="19 20">D13</strain>
    </source>
</reference>
<dbReference type="Proteomes" id="UP000241074">
    <property type="component" value="Chromosome"/>
</dbReference>
<keyword evidence="10 12" id="KW-0368">Histidine biosynthesis</keyword>
<dbReference type="PRINTS" id="PR00083">
    <property type="entry name" value="HOLDHDRGNASE"/>
</dbReference>
<dbReference type="CDD" id="cd06572">
    <property type="entry name" value="Histidinol_dh"/>
    <property type="match status" value="1"/>
</dbReference>
<feature type="binding site" evidence="12 16">
    <location>
        <position position="263"/>
    </location>
    <ligand>
        <name>substrate</name>
    </ligand>
</feature>
<feature type="active site" description="Proton acceptor" evidence="12 14">
    <location>
        <position position="330"/>
    </location>
</feature>
<feature type="active site" description="Proton acceptor" evidence="12 14">
    <location>
        <position position="331"/>
    </location>
</feature>
<dbReference type="InterPro" id="IPR001692">
    <property type="entry name" value="Histidinol_DH_CS"/>
</dbReference>
<dbReference type="HAMAP" id="MF_01024">
    <property type="entry name" value="HisD"/>
    <property type="match status" value="1"/>
</dbReference>
<dbReference type="FunFam" id="3.40.50.1980:FF:000002">
    <property type="entry name" value="Histidinol dehydrogenase, chloroplastic"/>
    <property type="match status" value="1"/>
</dbReference>
<gene>
    <name evidence="12 19" type="primary">hisD</name>
    <name evidence="19" type="ORF">C7S18_06740</name>
</gene>